<dbReference type="Proteomes" id="UP000604243">
    <property type="component" value="Unassembled WGS sequence"/>
</dbReference>
<dbReference type="InterPro" id="IPR050194">
    <property type="entry name" value="Glycosyltransferase_grp1"/>
</dbReference>
<dbReference type="InterPro" id="IPR001296">
    <property type="entry name" value="Glyco_trans_1"/>
</dbReference>
<gene>
    <name evidence="2" type="ORF">GCM10010082_24750</name>
</gene>
<dbReference type="Pfam" id="PF00534">
    <property type="entry name" value="Glycos_transf_1"/>
    <property type="match status" value="1"/>
</dbReference>
<evidence type="ECO:0000313" key="3">
    <source>
        <dbReference type="Proteomes" id="UP000604243"/>
    </source>
</evidence>
<sequence length="357" mass="39961">MYPSADHPQYGIFIKNISDGLKKNNIKIEMITMTKKGSAIDKIMSYLGFYLLVINKIMTKRYAGIYVHYLSHCGAPVLFASLFKKIDIISNAHGGDLVQEDKVSNRKFFLKKKVNQLLLDKSRLVVAPSQYYKSDVIVRQYGVMQEKVFVSPSGGVDEKVFKASDVEMGSKGQPSLLYVGRITEDKGVFDFLSALEKIKDKNCVVDIIGHGEKHMLERLKRNMKAFEDSNVTINYHGSVRHDALPRFYQQANAFVFPSKRFSESLGLVGLEAMACGTPVIGSDIAGISSYLEDGYNGLAFNPHQPGELKKALEEFLELEAKDQKNLSVNALLTAQKYSSEKVLSELAYKIKEELSLS</sequence>
<dbReference type="Gene3D" id="3.40.50.2000">
    <property type="entry name" value="Glycogen Phosphorylase B"/>
    <property type="match status" value="2"/>
</dbReference>
<evidence type="ECO:0000259" key="1">
    <source>
        <dbReference type="Pfam" id="PF00534"/>
    </source>
</evidence>
<dbReference type="EMBL" id="BMZM01000003">
    <property type="protein sequence ID" value="GHC29835.1"/>
    <property type="molecule type" value="Genomic_DNA"/>
</dbReference>
<feature type="domain" description="Glycosyl transferase family 1" evidence="1">
    <location>
        <begin position="171"/>
        <end position="330"/>
    </location>
</feature>
<proteinExistence type="predicted"/>
<comment type="caution">
    <text evidence="2">The sequence shown here is derived from an EMBL/GenBank/DDBJ whole genome shotgun (WGS) entry which is preliminary data.</text>
</comment>
<name>A0ABQ3FM01_9GAMM</name>
<protein>
    <submittedName>
        <fullName evidence="2">LPS biosynthesis protein RfbU</fullName>
    </submittedName>
</protein>
<dbReference type="PANTHER" id="PTHR45947">
    <property type="entry name" value="SULFOQUINOVOSYL TRANSFERASE SQD2"/>
    <property type="match status" value="1"/>
</dbReference>
<dbReference type="SUPFAM" id="SSF53756">
    <property type="entry name" value="UDP-Glycosyltransferase/glycogen phosphorylase"/>
    <property type="match status" value="1"/>
</dbReference>
<evidence type="ECO:0000313" key="2">
    <source>
        <dbReference type="EMBL" id="GHC29835.1"/>
    </source>
</evidence>
<reference evidence="3" key="1">
    <citation type="journal article" date="2019" name="Int. J. Syst. Evol. Microbiol.">
        <title>The Global Catalogue of Microorganisms (GCM) 10K type strain sequencing project: providing services to taxonomists for standard genome sequencing and annotation.</title>
        <authorList>
            <consortium name="The Broad Institute Genomics Platform"/>
            <consortium name="The Broad Institute Genome Sequencing Center for Infectious Disease"/>
            <person name="Wu L."/>
            <person name="Ma J."/>
        </authorList>
    </citation>
    <scope>NUCLEOTIDE SEQUENCE [LARGE SCALE GENOMIC DNA]</scope>
    <source>
        <strain evidence="3">KCTC 42082</strain>
    </source>
</reference>
<organism evidence="2 3">
    <name type="scientific">Kushneria pakistanensis</name>
    <dbReference type="NCBI Taxonomy" id="1508770"/>
    <lineage>
        <taxon>Bacteria</taxon>
        <taxon>Pseudomonadati</taxon>
        <taxon>Pseudomonadota</taxon>
        <taxon>Gammaproteobacteria</taxon>
        <taxon>Oceanospirillales</taxon>
        <taxon>Halomonadaceae</taxon>
        <taxon>Kushneria</taxon>
    </lineage>
</organism>
<accession>A0ABQ3FM01</accession>
<dbReference type="CDD" id="cd03801">
    <property type="entry name" value="GT4_PimA-like"/>
    <property type="match status" value="1"/>
</dbReference>
<dbReference type="PANTHER" id="PTHR45947:SF3">
    <property type="entry name" value="SULFOQUINOVOSYL TRANSFERASE SQD2"/>
    <property type="match status" value="1"/>
</dbReference>
<keyword evidence="3" id="KW-1185">Reference proteome</keyword>